<dbReference type="GeneID" id="912049"/>
<proteinExistence type="predicted"/>
<keyword evidence="2" id="KW-1185">Reference proteome</keyword>
<accession>O10322</accession>
<dbReference type="RefSeq" id="NP_046224.1">
    <property type="nucleotide sequence ID" value="NC_001875.2"/>
</dbReference>
<organism evidence="1 2">
    <name type="scientific">Orgyia pseudotsugata multicapsid polyhedrosis virus</name>
    <name type="common">OpMNPV</name>
    <dbReference type="NCBI Taxonomy" id="262177"/>
    <lineage>
        <taxon>Viruses</taxon>
        <taxon>Viruses incertae sedis</taxon>
        <taxon>Naldaviricetes</taxon>
        <taxon>Lefavirales</taxon>
        <taxon>Baculoviridae</taxon>
        <taxon>Alphabaculovirus</taxon>
        <taxon>Alphabaculovirus orpseudotsugatae</taxon>
    </lineage>
</organism>
<organismHost>
    <name type="scientific">Orgyia pseudotsugata</name>
    <name type="common">Douglas-fir tussock moth</name>
    <dbReference type="NCBI Taxonomy" id="33414"/>
</organismHost>
<evidence type="ECO:0000313" key="2">
    <source>
        <dbReference type="Proteomes" id="UP000009248"/>
    </source>
</evidence>
<dbReference type="KEGG" id="vg:912049"/>
<reference evidence="1 2" key="1">
    <citation type="journal article" date="1997" name="Virology">
        <title>The sequence of the Orgyia pseudotsugata multinucleocapsid nuclear polyhedrosis virus genome.</title>
        <authorList>
            <person name="Ahrens C.H."/>
            <person name="Russell R.L."/>
            <person name="Funk C.J."/>
            <person name="Evans J.T."/>
            <person name="Harwood S.H."/>
            <person name="Rohrmann G.F."/>
        </authorList>
    </citation>
    <scope>NUCLEOTIDE SEQUENCE [LARGE SCALE GENOMIC DNA]</scope>
</reference>
<dbReference type="OrthoDB" id="39902at10239"/>
<dbReference type="PIR" id="T10337">
    <property type="entry name" value="T10337"/>
</dbReference>
<sequence length="61" mass="6753">MIVLRRAPKNRARQRARNGAPTIICAAAARTTNRPTVPACARPLTSCERRCAIDYCQVSRV</sequence>
<dbReference type="Proteomes" id="UP000009248">
    <property type="component" value="Segment"/>
</dbReference>
<protein>
    <submittedName>
        <fullName evidence="1">Uncharacterized protein</fullName>
    </submittedName>
</protein>
<dbReference type="EMBL" id="U75930">
    <property type="protein sequence ID" value="AAC59067.1"/>
    <property type="molecule type" value="Genomic_DNA"/>
</dbReference>
<name>O10322_NPVOP</name>
<evidence type="ECO:0000313" key="1">
    <source>
        <dbReference type="EMBL" id="AAC59067.1"/>
    </source>
</evidence>